<dbReference type="PRINTS" id="PR00069">
    <property type="entry name" value="ALDKETRDTASE"/>
</dbReference>
<evidence type="ECO:0000256" key="6">
    <source>
        <dbReference type="ARBA" id="ARBA00023002"/>
    </source>
</evidence>
<keyword evidence="5" id="KW-0521">NADP</keyword>
<dbReference type="SMART" id="SM00249">
    <property type="entry name" value="PHD"/>
    <property type="match status" value="1"/>
</dbReference>
<dbReference type="Gene3D" id="3.20.20.100">
    <property type="entry name" value="NADP-dependent oxidoreductase domain"/>
    <property type="match status" value="2"/>
</dbReference>
<evidence type="ECO:0000256" key="5">
    <source>
        <dbReference type="ARBA" id="ARBA00022857"/>
    </source>
</evidence>
<evidence type="ECO:0000256" key="8">
    <source>
        <dbReference type="SAM" id="MobiDB-lite"/>
    </source>
</evidence>
<evidence type="ECO:0000313" key="10">
    <source>
        <dbReference type="EMBL" id="KAL3089231.1"/>
    </source>
</evidence>
<feature type="compositionally biased region" description="Basic and acidic residues" evidence="8">
    <location>
        <begin position="200"/>
        <end position="212"/>
    </location>
</feature>
<feature type="domain" description="PHD-type" evidence="9">
    <location>
        <begin position="366"/>
        <end position="416"/>
    </location>
</feature>
<dbReference type="PROSITE" id="PS01359">
    <property type="entry name" value="ZF_PHD_1"/>
    <property type="match status" value="1"/>
</dbReference>
<dbReference type="InterPro" id="IPR036812">
    <property type="entry name" value="NAD(P)_OxRdtase_dom_sf"/>
</dbReference>
<dbReference type="AlphaFoldDB" id="A0ABD2JF40"/>
<evidence type="ECO:0000256" key="7">
    <source>
        <dbReference type="PROSITE-ProRule" id="PRU00146"/>
    </source>
</evidence>
<keyword evidence="6" id="KW-0560">Oxidoreductase</keyword>
<evidence type="ECO:0000256" key="4">
    <source>
        <dbReference type="ARBA" id="ARBA00022833"/>
    </source>
</evidence>
<dbReference type="Pfam" id="PF00248">
    <property type="entry name" value="Aldo_ket_red"/>
    <property type="match status" value="2"/>
</dbReference>
<feature type="region of interest" description="Disordered" evidence="8">
    <location>
        <begin position="184"/>
        <end position="250"/>
    </location>
</feature>
<dbReference type="InterPro" id="IPR028643">
    <property type="entry name" value="ING1_PHD_Znf"/>
</dbReference>
<name>A0ABD2JF40_9BILA</name>
<dbReference type="SUPFAM" id="SSF57903">
    <property type="entry name" value="FYVE/PHD zinc finger"/>
    <property type="match status" value="1"/>
</dbReference>
<keyword evidence="11" id="KW-1185">Reference proteome</keyword>
<evidence type="ECO:0000256" key="2">
    <source>
        <dbReference type="ARBA" id="ARBA00022723"/>
    </source>
</evidence>
<dbReference type="InterPro" id="IPR001965">
    <property type="entry name" value="Znf_PHD"/>
</dbReference>
<comment type="similarity">
    <text evidence="1">Belongs to the aldo/keto reductase family.</text>
</comment>
<keyword evidence="4" id="KW-0862">Zinc</keyword>
<dbReference type="Proteomes" id="UP001620626">
    <property type="component" value="Unassembled WGS sequence"/>
</dbReference>
<dbReference type="InterPro" id="IPR020471">
    <property type="entry name" value="AKR"/>
</dbReference>
<dbReference type="InterPro" id="IPR019787">
    <property type="entry name" value="Znf_PHD-finger"/>
</dbReference>
<dbReference type="PANTHER" id="PTHR43827">
    <property type="entry name" value="2,5-DIKETO-D-GLUCONIC ACID REDUCTASE"/>
    <property type="match status" value="1"/>
</dbReference>
<dbReference type="InterPro" id="IPR011011">
    <property type="entry name" value="Znf_FYVE_PHD"/>
</dbReference>
<feature type="region of interest" description="Disordered" evidence="8">
    <location>
        <begin position="264"/>
        <end position="339"/>
    </location>
</feature>
<dbReference type="InterPro" id="IPR019786">
    <property type="entry name" value="Zinc_finger_PHD-type_CS"/>
</dbReference>
<feature type="compositionally biased region" description="Basic and acidic residues" evidence="8">
    <location>
        <begin position="227"/>
        <end position="241"/>
    </location>
</feature>
<dbReference type="InterPro" id="IPR013083">
    <property type="entry name" value="Znf_RING/FYVE/PHD"/>
</dbReference>
<protein>
    <recommendedName>
        <fullName evidence="9">PHD-type domain-containing protein</fullName>
    </recommendedName>
</protein>
<evidence type="ECO:0000313" key="11">
    <source>
        <dbReference type="Proteomes" id="UP001620626"/>
    </source>
</evidence>
<evidence type="ECO:0000259" key="9">
    <source>
        <dbReference type="PROSITE" id="PS50016"/>
    </source>
</evidence>
<feature type="compositionally biased region" description="Polar residues" evidence="8">
    <location>
        <begin position="268"/>
        <end position="287"/>
    </location>
</feature>
<organism evidence="10 11">
    <name type="scientific">Heterodera trifolii</name>
    <dbReference type="NCBI Taxonomy" id="157864"/>
    <lineage>
        <taxon>Eukaryota</taxon>
        <taxon>Metazoa</taxon>
        <taxon>Ecdysozoa</taxon>
        <taxon>Nematoda</taxon>
        <taxon>Chromadorea</taxon>
        <taxon>Rhabditida</taxon>
        <taxon>Tylenchina</taxon>
        <taxon>Tylenchomorpha</taxon>
        <taxon>Tylenchoidea</taxon>
        <taxon>Heteroderidae</taxon>
        <taxon>Heteroderinae</taxon>
        <taxon>Heterodera</taxon>
    </lineage>
</organism>
<dbReference type="InterPro" id="IPR023210">
    <property type="entry name" value="NADP_OxRdtase_dom"/>
</dbReference>
<dbReference type="GO" id="GO:0008270">
    <property type="term" value="F:zinc ion binding"/>
    <property type="evidence" value="ECO:0007669"/>
    <property type="project" value="UniProtKB-KW"/>
</dbReference>
<gene>
    <name evidence="10" type="ORF">niasHT_021175</name>
</gene>
<keyword evidence="3 7" id="KW-0863">Zinc-finger</keyword>
<dbReference type="Gene3D" id="3.30.40.10">
    <property type="entry name" value="Zinc/RING finger domain, C3HC4 (zinc finger)"/>
    <property type="match status" value="1"/>
</dbReference>
<comment type="caution">
    <text evidence="10">The sequence shown here is derived from an EMBL/GenBank/DDBJ whole genome shotgun (WGS) entry which is preliminary data.</text>
</comment>
<reference evidence="10 11" key="1">
    <citation type="submission" date="2024-10" db="EMBL/GenBank/DDBJ databases">
        <authorList>
            <person name="Kim D."/>
        </authorList>
    </citation>
    <scope>NUCLEOTIDE SEQUENCE [LARGE SCALE GENOMIC DNA]</scope>
    <source>
        <strain evidence="10">BH-2024</strain>
    </source>
</reference>
<dbReference type="CDD" id="cd15584">
    <property type="entry name" value="PHD_ING1_2"/>
    <property type="match status" value="1"/>
</dbReference>
<dbReference type="PROSITE" id="PS50016">
    <property type="entry name" value="ZF_PHD_2"/>
    <property type="match status" value="1"/>
</dbReference>
<dbReference type="SUPFAM" id="SSF51430">
    <property type="entry name" value="NAD(P)-linked oxidoreductase"/>
    <property type="match status" value="1"/>
</dbReference>
<accession>A0ABD2JF40</accession>
<dbReference type="PANTHER" id="PTHR43827:SF3">
    <property type="entry name" value="NADP-DEPENDENT OXIDOREDUCTASE DOMAIN-CONTAINING PROTEIN"/>
    <property type="match status" value="1"/>
</dbReference>
<keyword evidence="2" id="KW-0479">Metal-binding</keyword>
<evidence type="ECO:0000256" key="1">
    <source>
        <dbReference type="ARBA" id="ARBA00007905"/>
    </source>
</evidence>
<dbReference type="GO" id="GO:0016616">
    <property type="term" value="F:oxidoreductase activity, acting on the CH-OH group of donors, NAD or NADP as acceptor"/>
    <property type="evidence" value="ECO:0007669"/>
    <property type="project" value="UniProtKB-ARBA"/>
</dbReference>
<proteinExistence type="inferred from homology"/>
<evidence type="ECO:0000256" key="3">
    <source>
        <dbReference type="ARBA" id="ARBA00022771"/>
    </source>
</evidence>
<sequence>MASDSSLSPSISSKLFLINYQSDTLQRFKDKFSQTDWELLEKYLDDERKLGILKDNLFDKLNTAQLRWELQMNVQEKCQLIGEMEEYLYELQLVEHALKVPMLAIAKIIFSINPIRYLDRDTSQIKQKPVKKRKNELGGLVGEINDDLNKIPAREAKLLAVSQVHRHHQEEQFEELIAMGNDVPKRGRLKKRTVPTVNRPTKDGTETPKATEQHQAQDTNLMELDEEKQRNVDEAEQREGAGADVASSISQPIIAQMPALLSEECQKRGSTSSPQRAESSGNCSSDLMHSPPRTRATKKKSRETDIGHGTNEPTRMANAKSPRKRRASVTEHQQNEGNEIDQMEIGEETETERMDGQQKVDEAAEPTYCLCEQVSFGEMICCDYELCSVEWFHFACVNIKSKPKGKKWFCPLCRFNDKANMLKPELLYKLDLTRHRSQQMAHHLDRKGIEYVTKRMPKIGLGTYQIHGNDIFEVIDAALEVGYRFIDTAQIYRNEKQIGDALTELLPKYGLKRLLKTDYVDLVLIHWPGTSRLKRENPRNAQLRAESWKAMEQMHGEGQLRAIGVSNFNVPHLEQLIGGGWAKVMPAVNQCECHPHWAQPQLIAFCARNGIHFQAYSSFGGESNRGELFRDTKVREMASKYDCSISDFLLAWALSQGMSVLPRSRSREHIRENFLGAGGIRVSAEDIEAVKAENGRKYCWDPDGVQ</sequence>
<dbReference type="EMBL" id="JBICBT010000987">
    <property type="protein sequence ID" value="KAL3089231.1"/>
    <property type="molecule type" value="Genomic_DNA"/>
</dbReference>